<evidence type="ECO:0000256" key="1">
    <source>
        <dbReference type="SAM" id="MobiDB-lite"/>
    </source>
</evidence>
<evidence type="ECO:0000313" key="2">
    <source>
        <dbReference type="EMBL" id="MES0834531.1"/>
    </source>
</evidence>
<gene>
    <name evidence="2" type="ORF">ABUK86_12165</name>
</gene>
<sequence length="313" mass="34578">MVADDNVCGDVQTQPRGVLGEDPKAAPAGSGEPGVNLTPSVSGPDSRMDVHSGDVVMREVVHELFEQTGVTPQKRAPSPRTRQEYEPLTISHSDGLPVAFPFGTRHQSPVEARVTHEMGHLKRLRNHIGEDGTMILVGNTDRRRNDPAVSDKVGINSIVHRRTHQWRPVAGRSLDDLGETDPVRYDEGRCPHLFKVAVVTVVRCDSQVELEALHLIGCQNEAVEVPGVGLSTPLETRAPAYSENHLDTPVLLEHSEKIIDPVCRLPVFEKHEKSSLDFESNWGDRPDRISPPTLKSISHCFPLPALRSSWKQQ</sequence>
<keyword evidence="3" id="KW-1185">Reference proteome</keyword>
<dbReference type="Proteomes" id="UP001432401">
    <property type="component" value="Unassembled WGS sequence"/>
</dbReference>
<feature type="region of interest" description="Disordered" evidence="1">
    <location>
        <begin position="1"/>
        <end position="50"/>
    </location>
</feature>
<organism evidence="2 3">
    <name type="scientific">Nocardiopsis tropica</name>
    <dbReference type="NCBI Taxonomy" id="109330"/>
    <lineage>
        <taxon>Bacteria</taxon>
        <taxon>Bacillati</taxon>
        <taxon>Actinomycetota</taxon>
        <taxon>Actinomycetes</taxon>
        <taxon>Streptosporangiales</taxon>
        <taxon>Nocardiopsidaceae</taxon>
        <taxon>Nocardiopsis</taxon>
    </lineage>
</organism>
<evidence type="ECO:0000313" key="3">
    <source>
        <dbReference type="Proteomes" id="UP001432401"/>
    </source>
</evidence>
<proteinExistence type="predicted"/>
<accession>A0ABV1ZUZ1</accession>
<comment type="caution">
    <text evidence="2">The sequence shown here is derived from an EMBL/GenBank/DDBJ whole genome shotgun (WGS) entry which is preliminary data.</text>
</comment>
<dbReference type="EMBL" id="JBEQNB010000006">
    <property type="protein sequence ID" value="MES0834531.1"/>
    <property type="molecule type" value="Genomic_DNA"/>
</dbReference>
<name>A0ABV1ZUZ1_9ACTN</name>
<reference evidence="2 3" key="1">
    <citation type="submission" date="2024-06" db="EMBL/GenBank/DDBJ databases">
        <authorList>
            <person name="Bataeva Y.V."/>
            <person name="Grigorian L.N."/>
            <person name="Solomentsev V.I."/>
        </authorList>
    </citation>
    <scope>NUCLEOTIDE SEQUENCE [LARGE SCALE GENOMIC DNA]</scope>
    <source>
        <strain evidence="3">SCPM-O-B-12605 (RCAM04882)</strain>
    </source>
</reference>
<dbReference type="RefSeq" id="WP_352983651.1">
    <property type="nucleotide sequence ID" value="NZ_JBEQNA010000006.1"/>
</dbReference>
<protein>
    <submittedName>
        <fullName evidence="2">Uncharacterized protein</fullName>
    </submittedName>
</protein>